<dbReference type="Proteomes" id="UP000002318">
    <property type="component" value="Chromosome"/>
</dbReference>
<dbReference type="EMBL" id="CP002116">
    <property type="protein sequence ID" value="ADK79667.1"/>
    <property type="molecule type" value="Genomic_DNA"/>
</dbReference>
<dbReference type="HOGENOM" id="CLU_1353919_0_0_12"/>
<dbReference type="AlphaFoldDB" id="E1RBD7"/>
<keyword evidence="3" id="KW-1185">Reference proteome</keyword>
<protein>
    <recommendedName>
        <fullName evidence="4">Signal transduction histidine kinase, LytS</fullName>
    </recommendedName>
</protein>
<gene>
    <name evidence="2" type="ordered locus">Spirs_0521</name>
</gene>
<evidence type="ECO:0000256" key="1">
    <source>
        <dbReference type="SAM" id="Phobius"/>
    </source>
</evidence>
<feature type="transmembrane region" description="Helical" evidence="1">
    <location>
        <begin position="83"/>
        <end position="103"/>
    </location>
</feature>
<keyword evidence="1" id="KW-1133">Transmembrane helix</keyword>
<proteinExistence type="predicted"/>
<feature type="transmembrane region" description="Helical" evidence="1">
    <location>
        <begin position="144"/>
        <end position="162"/>
    </location>
</feature>
<reference evidence="3" key="1">
    <citation type="journal article" date="2010" name="Stand. Genomic Sci.">
        <title>Complete genome sequence of Spirochaeta smaragdinae type strain (SEBR 4228).</title>
        <authorList>
            <person name="Mavromatis K."/>
            <person name="Yasawong M."/>
            <person name="Chertkov O."/>
            <person name="Lapidus A."/>
            <person name="Lucas S."/>
            <person name="Nolan M."/>
            <person name="Del Rio T.G."/>
            <person name="Tice H."/>
            <person name="Cheng J.F."/>
            <person name="Pitluck S."/>
            <person name="Liolios K."/>
            <person name="Ivanova N."/>
            <person name="Tapia R."/>
            <person name="Han C."/>
            <person name="Bruce D."/>
            <person name="Goodwin L."/>
            <person name="Pati A."/>
            <person name="Chen A."/>
            <person name="Palaniappan K."/>
            <person name="Land M."/>
            <person name="Hauser L."/>
            <person name="Chang Y.J."/>
            <person name="Jeffries C.D."/>
            <person name="Detter J.C."/>
            <person name="Rohde M."/>
            <person name="Brambilla E."/>
            <person name="Spring S."/>
            <person name="Goker M."/>
            <person name="Sikorski J."/>
            <person name="Woyke T."/>
            <person name="Bristow J."/>
            <person name="Eisen J.A."/>
            <person name="Markowitz V."/>
            <person name="Hugenholtz P."/>
            <person name="Klenk H.P."/>
            <person name="Kyrpides N.C."/>
        </authorList>
    </citation>
    <scope>NUCLEOTIDE SEQUENCE [LARGE SCALE GENOMIC DNA]</scope>
    <source>
        <strain evidence="3">DSM 11293 / JCM 15392 / SEBR 4228</strain>
    </source>
</reference>
<keyword evidence="1" id="KW-0812">Transmembrane</keyword>
<dbReference type="KEGG" id="ssm:Spirs_0521"/>
<feature type="transmembrane region" description="Helical" evidence="1">
    <location>
        <begin position="45"/>
        <end position="71"/>
    </location>
</feature>
<sequence length="202" mass="22785">MDTRRIIEHRLYRVKKIVYSGIAMILAIALNILLIRLNLLFDSPLYLNTIGSFSVILLYGLVPALFTAFFTHLIGALFFSWQVAFFPFLFSHLVVLVLFYMLLRRNNFVTIVDVVIAVAIIAFANTLTSSTIAALLYHGISGHSSDYLIIGFMSAGVSPFWAGFWGRFPINLVDKGLTLFLVYGLKRMIESGRGREKKDILP</sequence>
<name>E1RBD7_SEDSS</name>
<dbReference type="STRING" id="573413.Spirs_0521"/>
<organism evidence="2 3">
    <name type="scientific">Sediminispirochaeta smaragdinae (strain DSM 11293 / JCM 15392 / SEBR 4228)</name>
    <name type="common">Spirochaeta smaragdinae</name>
    <dbReference type="NCBI Taxonomy" id="573413"/>
    <lineage>
        <taxon>Bacteria</taxon>
        <taxon>Pseudomonadati</taxon>
        <taxon>Spirochaetota</taxon>
        <taxon>Spirochaetia</taxon>
        <taxon>Spirochaetales</taxon>
        <taxon>Spirochaetaceae</taxon>
        <taxon>Sediminispirochaeta</taxon>
    </lineage>
</organism>
<keyword evidence="1" id="KW-0472">Membrane</keyword>
<accession>E1RBD7</accession>
<evidence type="ECO:0000313" key="2">
    <source>
        <dbReference type="EMBL" id="ADK79667.1"/>
    </source>
</evidence>
<evidence type="ECO:0008006" key="4">
    <source>
        <dbReference type="Google" id="ProtNLM"/>
    </source>
</evidence>
<dbReference type="Gene3D" id="1.10.1760.20">
    <property type="match status" value="1"/>
</dbReference>
<dbReference type="RefSeq" id="WP_013253131.1">
    <property type="nucleotide sequence ID" value="NC_014364.1"/>
</dbReference>
<feature type="transmembrane region" description="Helical" evidence="1">
    <location>
        <begin position="115"/>
        <end position="137"/>
    </location>
</feature>
<feature type="transmembrane region" description="Helical" evidence="1">
    <location>
        <begin position="21"/>
        <end position="39"/>
    </location>
</feature>
<evidence type="ECO:0000313" key="3">
    <source>
        <dbReference type="Proteomes" id="UP000002318"/>
    </source>
</evidence>